<dbReference type="EMBL" id="MAAF01000053">
    <property type="protein sequence ID" value="OUR81129.1"/>
    <property type="molecule type" value="Genomic_DNA"/>
</dbReference>
<reference evidence="2" key="1">
    <citation type="journal article" date="2017" name="Proc. Natl. Acad. Sci. U.S.A.">
        <title>Simulation of Deepwater Horizon oil plume reveals substrate specialization within a complex community of hydrocarbon degraders.</title>
        <authorList>
            <person name="Hu P."/>
            <person name="Dubinsky E.A."/>
            <person name="Probst A.J."/>
            <person name="Wang J."/>
            <person name="Sieber C.M.K."/>
            <person name="Tom L.M."/>
            <person name="Gardinali P."/>
            <person name="Banfield J.F."/>
            <person name="Atlas R.M."/>
            <person name="Andersen G.L."/>
        </authorList>
    </citation>
    <scope>NUCLEOTIDE SEQUENCE [LARGE SCALE GENOMIC DNA]</scope>
</reference>
<proteinExistence type="predicted"/>
<gene>
    <name evidence="1" type="ORF">A9Q75_08380</name>
</gene>
<accession>A0A1Y5EF71</accession>
<comment type="caution">
    <text evidence="1">The sequence shown here is derived from an EMBL/GenBank/DDBJ whole genome shotgun (WGS) entry which is preliminary data.</text>
</comment>
<organism evidence="1 2">
    <name type="scientific">Colwellia psychrerythraea</name>
    <name type="common">Vibrio psychroerythus</name>
    <dbReference type="NCBI Taxonomy" id="28229"/>
    <lineage>
        <taxon>Bacteria</taxon>
        <taxon>Pseudomonadati</taxon>
        <taxon>Pseudomonadota</taxon>
        <taxon>Gammaproteobacteria</taxon>
        <taxon>Alteromonadales</taxon>
        <taxon>Colwelliaceae</taxon>
        <taxon>Colwellia</taxon>
    </lineage>
</organism>
<dbReference type="Proteomes" id="UP000243053">
    <property type="component" value="Unassembled WGS sequence"/>
</dbReference>
<name>A0A1Y5EF71_COLPS</name>
<protein>
    <submittedName>
        <fullName evidence="1">Uncharacterized protein</fullName>
    </submittedName>
</protein>
<evidence type="ECO:0000313" key="2">
    <source>
        <dbReference type="Proteomes" id="UP000243053"/>
    </source>
</evidence>
<dbReference type="AlphaFoldDB" id="A0A1Y5EF71"/>
<evidence type="ECO:0000313" key="1">
    <source>
        <dbReference type="EMBL" id="OUR81129.1"/>
    </source>
</evidence>
<sequence length="87" mass="10068">MAELLSALSLRKVRFELYSLRRPKNRILNRFCYKIDKLVSYINHHHEKTNNDGVESENISKAFDAFLEAVIMCVKVPNPNGTHNNGH</sequence>